<evidence type="ECO:0000256" key="6">
    <source>
        <dbReference type="ARBA" id="ARBA00023242"/>
    </source>
</evidence>
<keyword evidence="8" id="KW-0010">Activator</keyword>
<evidence type="ECO:0000256" key="7">
    <source>
        <dbReference type="ARBA" id="ARBA00032014"/>
    </source>
</evidence>
<dbReference type="HOGENOM" id="CLU_015164_1_0_1"/>
<comment type="function">
    <text evidence="8">Component of the Mediator complex, a coactivator involved in the regulated transcription of nearly all RNA polymerase II-dependent genes. Mediator functions as a bridge to convey information from gene-specific regulatory proteins to the basal RNA polymerase II transcription machinery. Mediator is recruited to promoters by direct interactions with regulatory proteins and serves as a scaffold for the assembly of a functional preinitiation complex with RNA polymerase II and the general transcription factors.</text>
</comment>
<dbReference type="GO" id="GO:0070847">
    <property type="term" value="C:core mediator complex"/>
    <property type="evidence" value="ECO:0007669"/>
    <property type="project" value="TreeGrafter"/>
</dbReference>
<feature type="compositionally biased region" description="Basic and acidic residues" evidence="9">
    <location>
        <begin position="31"/>
        <end position="44"/>
    </location>
</feature>
<dbReference type="OrthoDB" id="5319830at2759"/>
<dbReference type="Pfam" id="PF10156">
    <property type="entry name" value="Med17"/>
    <property type="match status" value="1"/>
</dbReference>
<evidence type="ECO:0000256" key="8">
    <source>
        <dbReference type="RuleBase" id="RU364140"/>
    </source>
</evidence>
<dbReference type="EMBL" id="KB456266">
    <property type="protein sequence ID" value="EMF11430.1"/>
    <property type="molecule type" value="Genomic_DNA"/>
</dbReference>
<dbReference type="RefSeq" id="XP_016759551.1">
    <property type="nucleotide sequence ID" value="XM_016909850.1"/>
</dbReference>
<comment type="subunit">
    <text evidence="8">Component of the Mediator complex.</text>
</comment>
<dbReference type="GeneID" id="27906987"/>
<keyword evidence="6 8" id="KW-0539">Nucleus</keyword>
<keyword evidence="11" id="KW-1185">Reference proteome</keyword>
<dbReference type="InterPro" id="IPR019313">
    <property type="entry name" value="Mediator_Med17"/>
</dbReference>
<evidence type="ECO:0000313" key="10">
    <source>
        <dbReference type="EMBL" id="EMF11430.1"/>
    </source>
</evidence>
<name>M3AXG4_SPHMS</name>
<evidence type="ECO:0000313" key="11">
    <source>
        <dbReference type="Proteomes" id="UP000016931"/>
    </source>
</evidence>
<dbReference type="Gene3D" id="6.10.250.2620">
    <property type="match status" value="1"/>
</dbReference>
<dbReference type="AlphaFoldDB" id="M3AXG4"/>
<dbReference type="OMA" id="AAETKYW"/>
<dbReference type="Proteomes" id="UP000016931">
    <property type="component" value="Unassembled WGS sequence"/>
</dbReference>
<evidence type="ECO:0000256" key="3">
    <source>
        <dbReference type="ARBA" id="ARBA00019610"/>
    </source>
</evidence>
<feature type="compositionally biased region" description="Polar residues" evidence="9">
    <location>
        <begin position="10"/>
        <end position="21"/>
    </location>
</feature>
<comment type="subcellular location">
    <subcellularLocation>
        <location evidence="1 8">Nucleus</location>
    </subcellularLocation>
</comment>
<organism evidence="10 11">
    <name type="scientific">Sphaerulina musiva (strain SO2202)</name>
    <name type="common">Poplar stem canker fungus</name>
    <name type="synonym">Septoria musiva</name>
    <dbReference type="NCBI Taxonomy" id="692275"/>
    <lineage>
        <taxon>Eukaryota</taxon>
        <taxon>Fungi</taxon>
        <taxon>Dikarya</taxon>
        <taxon>Ascomycota</taxon>
        <taxon>Pezizomycotina</taxon>
        <taxon>Dothideomycetes</taxon>
        <taxon>Dothideomycetidae</taxon>
        <taxon>Mycosphaerellales</taxon>
        <taxon>Mycosphaerellaceae</taxon>
        <taxon>Sphaerulina</taxon>
    </lineage>
</organism>
<dbReference type="GO" id="GO:0016592">
    <property type="term" value="C:mediator complex"/>
    <property type="evidence" value="ECO:0007669"/>
    <property type="project" value="InterPro"/>
</dbReference>
<dbReference type="PANTHER" id="PTHR13114:SF7">
    <property type="entry name" value="MEDIATOR OF RNA POLYMERASE II TRANSCRIPTION SUBUNIT 17"/>
    <property type="match status" value="1"/>
</dbReference>
<feature type="region of interest" description="Disordered" evidence="9">
    <location>
        <begin position="1"/>
        <end position="82"/>
    </location>
</feature>
<accession>M3AXG4</accession>
<protein>
    <recommendedName>
        <fullName evidence="3 8">Mediator of RNA polymerase II transcription subunit 17</fullName>
    </recommendedName>
    <alternativeName>
        <fullName evidence="7 8">Mediator complex subunit 17</fullName>
    </alternativeName>
</protein>
<evidence type="ECO:0000256" key="2">
    <source>
        <dbReference type="ARBA" id="ARBA00005635"/>
    </source>
</evidence>
<evidence type="ECO:0000256" key="5">
    <source>
        <dbReference type="ARBA" id="ARBA00023163"/>
    </source>
</evidence>
<evidence type="ECO:0000256" key="1">
    <source>
        <dbReference type="ARBA" id="ARBA00004123"/>
    </source>
</evidence>
<sequence>MPEGGASFRPWSSTEQGTASLGETLAQIQAERGHFRNITEEGLRAEIAAEENGQASQSASGDEEDSGQDGDARDGRRQPTTRQELYAIREELTRRAQEAHQDVLVTLDMVSLLQTTYTPAQAATTVSPAAKAIVPLSSLGADLWARTPTDPARDAQDSLIATNVRAKYLSESADSLLSAASRLEDNVRKETQYWDQVLDISAKGWNVSRIPGQKQRLLGVHFGLSGSASDSTSRNIAALIPDDEGNIKLERGVGSRPKAVRAIVKRGSQIVGSSKLPVLLDTSETTLQARIRHARDSIFDEELFREMVRETRTLLARGVTMRGSTIVFEVSETESPECVELELVSLDEDNSLPFECSRESDHLAQATLLAARLLLNRAHREKIKKKSLLPPPMMPAENKLQPLLILRPILTMLQHSSHVLQINAYLDTLNQLLTRVGLPTTINTARVALPMTPRGVVDTESFLDTLLQPLSAEASIGIDSFPPFKLATGTSLQDDVGFTFAIIRDGRSYPWDCVADLVEETNQWLPDTIHRFISLKTEHWMFQQSSGHLVSKTDGAHRSAFVDLDGSAGTIELKMGKEKASWSLNGDSAEQGSIVDALLKWTKD</sequence>
<dbReference type="eggNOG" id="ENOG502QS9H">
    <property type="taxonomic scope" value="Eukaryota"/>
</dbReference>
<keyword evidence="5 8" id="KW-0804">Transcription</keyword>
<dbReference type="GO" id="GO:0003712">
    <property type="term" value="F:transcription coregulator activity"/>
    <property type="evidence" value="ECO:0007669"/>
    <property type="project" value="InterPro"/>
</dbReference>
<proteinExistence type="inferred from homology"/>
<dbReference type="GO" id="GO:0006357">
    <property type="term" value="P:regulation of transcription by RNA polymerase II"/>
    <property type="evidence" value="ECO:0007669"/>
    <property type="project" value="InterPro"/>
</dbReference>
<evidence type="ECO:0000256" key="4">
    <source>
        <dbReference type="ARBA" id="ARBA00023015"/>
    </source>
</evidence>
<dbReference type="STRING" id="692275.M3AXG4"/>
<evidence type="ECO:0000256" key="9">
    <source>
        <dbReference type="SAM" id="MobiDB-lite"/>
    </source>
</evidence>
<keyword evidence="4 8" id="KW-0805">Transcription regulation</keyword>
<dbReference type="PANTHER" id="PTHR13114">
    <property type="entry name" value="MEDIATOR OF RNA POLYMERASE II TRANSCRIPTION SUBUNIT 17"/>
    <property type="match status" value="1"/>
</dbReference>
<gene>
    <name evidence="8" type="primary">MED17</name>
    <name evidence="10" type="ORF">SEPMUDRAFT_69041</name>
</gene>
<reference evidence="10 11" key="1">
    <citation type="journal article" date="2012" name="PLoS Pathog.">
        <title>Diverse lifestyles and strategies of plant pathogenesis encoded in the genomes of eighteen Dothideomycetes fungi.</title>
        <authorList>
            <person name="Ohm R.A."/>
            <person name="Feau N."/>
            <person name="Henrissat B."/>
            <person name="Schoch C.L."/>
            <person name="Horwitz B.A."/>
            <person name="Barry K.W."/>
            <person name="Condon B.J."/>
            <person name="Copeland A.C."/>
            <person name="Dhillon B."/>
            <person name="Glaser F."/>
            <person name="Hesse C.N."/>
            <person name="Kosti I."/>
            <person name="LaButti K."/>
            <person name="Lindquist E.A."/>
            <person name="Lucas S."/>
            <person name="Salamov A.A."/>
            <person name="Bradshaw R.E."/>
            <person name="Ciuffetti L."/>
            <person name="Hamelin R.C."/>
            <person name="Kema G.H.J."/>
            <person name="Lawrence C."/>
            <person name="Scott J.A."/>
            <person name="Spatafora J.W."/>
            <person name="Turgeon B.G."/>
            <person name="de Wit P.J.G.M."/>
            <person name="Zhong S."/>
            <person name="Goodwin S.B."/>
            <person name="Grigoriev I.V."/>
        </authorList>
    </citation>
    <scope>NUCLEOTIDE SEQUENCE [LARGE SCALE GENOMIC DNA]</scope>
    <source>
        <strain evidence="10 11">SO2202</strain>
    </source>
</reference>
<comment type="similarity">
    <text evidence="2 8">Belongs to the Mediator complex subunit 17 family.</text>
</comment>